<dbReference type="PROSITE" id="PS51257">
    <property type="entry name" value="PROKAR_LIPOPROTEIN"/>
    <property type="match status" value="1"/>
</dbReference>
<proteinExistence type="predicted"/>
<reference evidence="2" key="1">
    <citation type="submission" date="2020-10" db="EMBL/GenBank/DDBJ databases">
        <authorList>
            <person name="Kadnikov V."/>
            <person name="Beletsky A.V."/>
            <person name="Mardanov A.V."/>
            <person name="Karnachuk O.V."/>
            <person name="Ravin N.V."/>
        </authorList>
    </citation>
    <scope>NUCLEOTIDE SEQUENCE</scope>
    <source>
        <strain evidence="2">Bu02</strain>
    </source>
</reference>
<name>A0AAT9LC30_9FIRM</name>
<dbReference type="EMBL" id="CP062796">
    <property type="protein sequence ID" value="QUL98098.1"/>
    <property type="molecule type" value="Genomic_DNA"/>
</dbReference>
<keyword evidence="1" id="KW-0812">Transmembrane</keyword>
<evidence type="ECO:0000313" key="2">
    <source>
        <dbReference type="EMBL" id="QUL98098.1"/>
    </source>
</evidence>
<reference evidence="2" key="2">
    <citation type="journal article" date="2023" name="Biology">
        <title>Prokaryotic Life Associated with Coal-Fire Gas Vents Revealed by Metagenomics.</title>
        <authorList>
            <person name="Kadnikov V.V."/>
            <person name="Mardanov A.V."/>
            <person name="Beletsky A.V."/>
            <person name="Karnachuk O.V."/>
            <person name="Ravin N.V."/>
        </authorList>
    </citation>
    <scope>NUCLEOTIDE SEQUENCE</scope>
    <source>
        <strain evidence="2">Bu02</strain>
    </source>
</reference>
<organism evidence="2">
    <name type="scientific">Candidatus Fermentithermobacillus carboniphilus</name>
    <dbReference type="NCBI Taxonomy" id="3085328"/>
    <lineage>
        <taxon>Bacteria</taxon>
        <taxon>Bacillati</taxon>
        <taxon>Bacillota</taxon>
        <taxon>Candidatus Fermentithermobacillia</taxon>
        <taxon>Candidatus Fermentithermobacillales</taxon>
        <taxon>Candidatus Fermentithermobacillaceae</taxon>
        <taxon>Candidatus Fermentithermobacillus</taxon>
    </lineage>
</organism>
<gene>
    <name evidence="2" type="ORF">IMF26_08570</name>
</gene>
<dbReference type="AlphaFoldDB" id="A0AAT9LC30"/>
<dbReference type="KEGG" id="fcz:IMF26_08570"/>
<feature type="transmembrane region" description="Helical" evidence="1">
    <location>
        <begin position="12"/>
        <end position="31"/>
    </location>
</feature>
<sequence length="230" mass="25523">MGNFETRRYRKRFVVSLVVLFIIGAACHMVYRAVLFKDSYVFVTVEESSSMALVTWPLVSGDTGGIFIDATQKTLILPQRKNLLGVSLGVYYSASSQGVGLTDRLLFSRTGKAQLKLEEPLSLRLPNLSGELIEAVDNSSRVLAGNLQVTKTLPDGSLHMRYGDREFWLRPGETWTEVLALTPGGKKRIEPETWEAEIDACLCNGYPVTRIVIANRGLWPKSGVKVGIDR</sequence>
<keyword evidence="1" id="KW-0472">Membrane</keyword>
<protein>
    <submittedName>
        <fullName evidence="2">Uncharacterized protein</fullName>
    </submittedName>
</protein>
<keyword evidence="1" id="KW-1133">Transmembrane helix</keyword>
<accession>A0AAT9LC30</accession>
<evidence type="ECO:0000256" key="1">
    <source>
        <dbReference type="SAM" id="Phobius"/>
    </source>
</evidence>